<reference evidence="1 2" key="1">
    <citation type="journal article" date="2024" name="Int. J. Syst. Evol. Microbiol.">
        <title>Virgibacillus tibetensis sp. nov., isolated from salt lake on the Tibetan Plateau of China.</title>
        <authorList>
            <person name="Phurbu D."/>
            <person name="Liu Z.-X."/>
            <person name="Wang R."/>
            <person name="Zheng Y.-Y."/>
            <person name="Liu H.-C."/>
            <person name="Zhou Y.-G."/>
            <person name="Yu Y.-J."/>
            <person name="Li A.-H."/>
        </authorList>
    </citation>
    <scope>NUCLEOTIDE SEQUENCE [LARGE SCALE GENOMIC DNA]</scope>
    <source>
        <strain evidence="1 2">C22-A2</strain>
    </source>
</reference>
<organism evidence="1 2">
    <name type="scientific">Virgibacillus tibetensis</name>
    <dbReference type="NCBI Taxonomy" id="3042313"/>
    <lineage>
        <taxon>Bacteria</taxon>
        <taxon>Bacillati</taxon>
        <taxon>Bacillota</taxon>
        <taxon>Bacilli</taxon>
        <taxon>Bacillales</taxon>
        <taxon>Bacillaceae</taxon>
        <taxon>Virgibacillus</taxon>
    </lineage>
</organism>
<evidence type="ECO:0000313" key="2">
    <source>
        <dbReference type="Proteomes" id="UP001335737"/>
    </source>
</evidence>
<proteinExistence type="predicted"/>
<comment type="caution">
    <text evidence="1">The sequence shown here is derived from an EMBL/GenBank/DDBJ whole genome shotgun (WGS) entry which is preliminary data.</text>
</comment>
<evidence type="ECO:0008006" key="3">
    <source>
        <dbReference type="Google" id="ProtNLM"/>
    </source>
</evidence>
<protein>
    <recommendedName>
        <fullName evidence="3">Glycosyltransferase</fullName>
    </recommendedName>
</protein>
<dbReference type="RefSeq" id="WP_327606097.1">
    <property type="nucleotide sequence ID" value="NZ_JARZFX010000001.1"/>
</dbReference>
<keyword evidence="2" id="KW-1185">Reference proteome</keyword>
<evidence type="ECO:0000313" key="1">
    <source>
        <dbReference type="EMBL" id="MEC5422536.1"/>
    </source>
</evidence>
<sequence length="244" mass="28660">MKNNDVALITIIHDIKGLIYRPLSKVINLIKAYFPQAYVAVSNQTSEEIINILKQAEFKVFIIEKKGVANARRKIAEYMKNYSHEYYHYCDLDRLVTWFSEYPNEISLVKQQIIKYDYLIIGRTLSAFNSHPVQWKDTEHITNRVFSYEFRKNVDVTAGSCGMSRKSLLEITDKSKAKMTDAEWPLIIRNSHKDNDIGYIEVNGLKYLEYNKSQSKNELDEWTSRTRLTYLICQSINELKRAHK</sequence>
<gene>
    <name evidence="1" type="ORF">QGM71_03390</name>
</gene>
<name>A0ABU6KBL0_9BACI</name>
<dbReference type="EMBL" id="JARZFX010000001">
    <property type="protein sequence ID" value="MEC5422536.1"/>
    <property type="molecule type" value="Genomic_DNA"/>
</dbReference>
<dbReference type="Proteomes" id="UP001335737">
    <property type="component" value="Unassembled WGS sequence"/>
</dbReference>
<accession>A0ABU6KBL0</accession>